<dbReference type="AlphaFoldDB" id="A4C363"/>
<evidence type="ECO:0000256" key="1">
    <source>
        <dbReference type="ARBA" id="ARBA00004651"/>
    </source>
</evidence>
<sequence length="263" mass="29244">MESILQIENLWIFLTRNFTKIEGRMSLAILLVIGLGIFLGFFIQTLIGFAGALIALPILLLVLGLKDAIAYISIFYFFSSVYLIAQEWRHIDRKIILKLTGATIIGVGLGIWVLAYGKPLFLKKALGVFILLYVSYTMYAKDKVFKQPKLTFIFGLAGGFFSGLFSTGGPLYVIIVKNSSLTMKSFRATMFGVLGLITAIRIPTLYSAGILNIEQVKYAMYIMPFFVLAVYLGKKAYAKINELVLKNIVLALLSISGIMLVFN</sequence>
<feature type="transmembrane region" description="Helical" evidence="8">
    <location>
        <begin position="29"/>
        <end position="62"/>
    </location>
</feature>
<dbReference type="OrthoDB" id="1347108at2"/>
<comment type="caution">
    <text evidence="9">The sequence shown here is derived from an EMBL/GenBank/DDBJ whole genome shotgun (WGS) entry which is preliminary data.</text>
</comment>
<keyword evidence="5 8" id="KW-0812">Transmembrane</keyword>
<dbReference type="InterPro" id="IPR002781">
    <property type="entry name" value="TM_pro_TauE-like"/>
</dbReference>
<keyword evidence="4 8" id="KW-1003">Cell membrane</keyword>
<evidence type="ECO:0000256" key="7">
    <source>
        <dbReference type="ARBA" id="ARBA00023136"/>
    </source>
</evidence>
<evidence type="ECO:0000256" key="6">
    <source>
        <dbReference type="ARBA" id="ARBA00022989"/>
    </source>
</evidence>
<protein>
    <recommendedName>
        <fullName evidence="8">Probable membrane transporter protein</fullName>
    </recommendedName>
</protein>
<dbReference type="PANTHER" id="PTHR30269:SF37">
    <property type="entry name" value="MEMBRANE TRANSPORTER PROTEIN"/>
    <property type="match status" value="1"/>
</dbReference>
<keyword evidence="3" id="KW-0813">Transport</keyword>
<feature type="transmembrane region" description="Helical" evidence="8">
    <location>
        <begin position="152"/>
        <end position="176"/>
    </location>
</feature>
<comment type="subcellular location">
    <subcellularLocation>
        <location evidence="1 8">Cell membrane</location>
        <topology evidence="1 8">Multi-pass membrane protein</topology>
    </subcellularLocation>
</comment>
<evidence type="ECO:0000256" key="5">
    <source>
        <dbReference type="ARBA" id="ARBA00022692"/>
    </source>
</evidence>
<dbReference type="HOGENOM" id="CLU_054750_5_0_10"/>
<feature type="transmembrane region" description="Helical" evidence="8">
    <location>
        <begin position="97"/>
        <end position="115"/>
    </location>
</feature>
<evidence type="ECO:0000313" key="9">
    <source>
        <dbReference type="EMBL" id="EAR11534.1"/>
    </source>
</evidence>
<dbReference type="EMBL" id="AAOG01000006">
    <property type="protein sequence ID" value="EAR11534.1"/>
    <property type="molecule type" value="Genomic_DNA"/>
</dbReference>
<feature type="transmembrane region" description="Helical" evidence="8">
    <location>
        <begin position="188"/>
        <end position="206"/>
    </location>
</feature>
<organism evidence="9 10">
    <name type="scientific">Polaribacter irgensii 23-P</name>
    <dbReference type="NCBI Taxonomy" id="313594"/>
    <lineage>
        <taxon>Bacteria</taxon>
        <taxon>Pseudomonadati</taxon>
        <taxon>Bacteroidota</taxon>
        <taxon>Flavobacteriia</taxon>
        <taxon>Flavobacteriales</taxon>
        <taxon>Flavobacteriaceae</taxon>
    </lineage>
</organism>
<reference evidence="9 10" key="1">
    <citation type="submission" date="2006-02" db="EMBL/GenBank/DDBJ databases">
        <authorList>
            <person name="Murray A."/>
            <person name="Staley J."/>
            <person name="Ferriera S."/>
            <person name="Johnson J."/>
            <person name="Kravitz S."/>
            <person name="Halpern A."/>
            <person name="Remington K."/>
            <person name="Beeson K."/>
            <person name="Tran B."/>
            <person name="Rogers Y.-H."/>
            <person name="Friedman R."/>
            <person name="Venter J.C."/>
        </authorList>
    </citation>
    <scope>NUCLEOTIDE SEQUENCE [LARGE SCALE GENOMIC DNA]</scope>
    <source>
        <strain evidence="9 10">23-P</strain>
    </source>
</reference>
<comment type="similarity">
    <text evidence="2 8">Belongs to the 4-toluene sulfonate uptake permease (TSUP) (TC 2.A.102) family.</text>
</comment>
<name>A4C363_9FLAO</name>
<dbReference type="eggNOG" id="COG0730">
    <property type="taxonomic scope" value="Bacteria"/>
</dbReference>
<evidence type="ECO:0000256" key="8">
    <source>
        <dbReference type="RuleBase" id="RU363041"/>
    </source>
</evidence>
<dbReference type="PANTHER" id="PTHR30269">
    <property type="entry name" value="TRANSMEMBRANE PROTEIN YFCA"/>
    <property type="match status" value="1"/>
</dbReference>
<evidence type="ECO:0000256" key="4">
    <source>
        <dbReference type="ARBA" id="ARBA00022475"/>
    </source>
</evidence>
<dbReference type="InterPro" id="IPR052017">
    <property type="entry name" value="TSUP"/>
</dbReference>
<feature type="transmembrane region" description="Helical" evidence="8">
    <location>
        <begin position="243"/>
        <end position="262"/>
    </location>
</feature>
<evidence type="ECO:0000313" key="10">
    <source>
        <dbReference type="Proteomes" id="UP000003053"/>
    </source>
</evidence>
<evidence type="ECO:0000256" key="2">
    <source>
        <dbReference type="ARBA" id="ARBA00009142"/>
    </source>
</evidence>
<keyword evidence="7 8" id="KW-0472">Membrane</keyword>
<dbReference type="GO" id="GO:0005886">
    <property type="term" value="C:plasma membrane"/>
    <property type="evidence" value="ECO:0007669"/>
    <property type="project" value="UniProtKB-SubCell"/>
</dbReference>
<evidence type="ECO:0000256" key="3">
    <source>
        <dbReference type="ARBA" id="ARBA00022448"/>
    </source>
</evidence>
<dbReference type="Proteomes" id="UP000003053">
    <property type="component" value="Unassembled WGS sequence"/>
</dbReference>
<feature type="transmembrane region" description="Helical" evidence="8">
    <location>
        <begin position="121"/>
        <end position="140"/>
    </location>
</feature>
<dbReference type="Pfam" id="PF01925">
    <property type="entry name" value="TauE"/>
    <property type="match status" value="1"/>
</dbReference>
<keyword evidence="10" id="KW-1185">Reference proteome</keyword>
<proteinExistence type="inferred from homology"/>
<accession>A4C363</accession>
<dbReference type="STRING" id="313594.PI23P_06321"/>
<keyword evidence="6 8" id="KW-1133">Transmembrane helix</keyword>
<gene>
    <name evidence="9" type="ORF">PI23P_06321</name>
</gene>